<feature type="signal peptide" evidence="2">
    <location>
        <begin position="1"/>
        <end position="20"/>
    </location>
</feature>
<evidence type="ECO:0000259" key="3">
    <source>
        <dbReference type="PROSITE" id="PS51208"/>
    </source>
</evidence>
<feature type="domain" description="Autotransporter" evidence="3">
    <location>
        <begin position="420"/>
        <end position="626"/>
    </location>
</feature>
<reference evidence="4 5" key="1">
    <citation type="submission" date="2019-02" db="EMBL/GenBank/DDBJ databases">
        <title>Polymorphobacter sp. isolated from the lake at the Tibet of China.</title>
        <authorList>
            <person name="Li A."/>
        </authorList>
    </citation>
    <scope>NUCLEOTIDE SEQUENCE [LARGE SCALE GENOMIC DNA]</scope>
    <source>
        <strain evidence="4 5">DJ1R-1</strain>
    </source>
</reference>
<keyword evidence="1 2" id="KW-0732">Signal</keyword>
<dbReference type="InterPro" id="IPR036709">
    <property type="entry name" value="Autotransporte_beta_dom_sf"/>
</dbReference>
<dbReference type="NCBIfam" id="TIGR01414">
    <property type="entry name" value="autotrans_barl"/>
    <property type="match status" value="1"/>
</dbReference>
<evidence type="ECO:0000256" key="2">
    <source>
        <dbReference type="SAM" id="SignalP"/>
    </source>
</evidence>
<dbReference type="RefSeq" id="WP_135247237.1">
    <property type="nucleotide sequence ID" value="NZ_SIHO01000006.1"/>
</dbReference>
<gene>
    <name evidence="4" type="ORF">EUV02_15525</name>
</gene>
<dbReference type="AlphaFoldDB" id="A0A4Y9EJ55"/>
<dbReference type="OrthoDB" id="267336at2"/>
<dbReference type="SMART" id="SM00869">
    <property type="entry name" value="Autotransporter"/>
    <property type="match status" value="1"/>
</dbReference>
<dbReference type="PROSITE" id="PS51208">
    <property type="entry name" value="AUTOTRANSPORTER"/>
    <property type="match status" value="1"/>
</dbReference>
<feature type="chain" id="PRO_5021188529" evidence="2">
    <location>
        <begin position="21"/>
        <end position="626"/>
    </location>
</feature>
<proteinExistence type="predicted"/>
<dbReference type="NCBIfam" id="TIGR02601">
    <property type="entry name" value="autotrns_rpt"/>
    <property type="match status" value="1"/>
</dbReference>
<accession>A0A4Y9EJ55</accession>
<protein>
    <submittedName>
        <fullName evidence="4">Autotransporter domain-containing protein</fullName>
    </submittedName>
</protein>
<dbReference type="InterPro" id="IPR005546">
    <property type="entry name" value="Autotransporte_beta"/>
</dbReference>
<dbReference type="Pfam" id="PF03797">
    <property type="entry name" value="Autotransporter"/>
    <property type="match status" value="1"/>
</dbReference>
<dbReference type="SUPFAM" id="SSF51126">
    <property type="entry name" value="Pectin lyase-like"/>
    <property type="match status" value="1"/>
</dbReference>
<feature type="non-terminal residue" evidence="4">
    <location>
        <position position="626"/>
    </location>
</feature>
<dbReference type="InterPro" id="IPR006315">
    <property type="entry name" value="OM_autotransptr_brl_dom"/>
</dbReference>
<dbReference type="Gene3D" id="2.40.128.130">
    <property type="entry name" value="Autotransporter beta-domain"/>
    <property type="match status" value="1"/>
</dbReference>
<evidence type="ECO:0000256" key="1">
    <source>
        <dbReference type="ARBA" id="ARBA00022729"/>
    </source>
</evidence>
<sequence length="626" mass="62343">MTNTAAGASSIALNNGAVLAAGVSGLVIANNIQTTGGGAIDSGAGTFTINGNIGNLGSISQIGTGNLVLNGNNNFTSGLGINQGTVTLGTNNSAGAGFIALNGPGTLAAGVSGLVVANHIETTGAGKVDSGAGSFTLSGTIGNVGGINKVGSGTLWLTNTSNYTGGTTVSAGTLTLTGALTNSTVTAAGGTFAGTGSAAGLVVGNGGRVSPGTSGGAIATLASTGGISFLTGSTYAVDVSLLSADKLTSAGATSITGGTVAAQGQNVQYAFNSTYTILTATGGRTGTFSSITSTGFNGAFAPTLSYDANNVYIKMTPQKITNLPNATGLTSNETAVANAFDAATAAGWNPQSFYALYQQGANLPTALNQLSGEIHSVERRAAIGDQRYVREAALDRLGAGLCSLNGDTKNATDAKGTTESCNEHYSLWGRYVGSWGTNQADGNGSYFKTSVNGIIVGIDAKFDAWKVGALFSRTTDHVTLDNDLGSSSVQTTGGGLYVGYRMDDGFAFSAGGTYAGTDFRAGRTITAPGLGQTLQTDASGNIGQLFGEISYDLAAGANARVEPFARLGWVSLSSDAYSEAGGYAALVGEKGTYDTTFTTLGVRGVYNLSGTVEGASLRGSAGWLHT</sequence>
<evidence type="ECO:0000313" key="5">
    <source>
        <dbReference type="Proteomes" id="UP000297737"/>
    </source>
</evidence>
<name>A0A4Y9EJ55_9SPHN</name>
<keyword evidence="5" id="KW-1185">Reference proteome</keyword>
<comment type="caution">
    <text evidence="4">The sequence shown here is derived from an EMBL/GenBank/DDBJ whole genome shotgun (WGS) entry which is preliminary data.</text>
</comment>
<dbReference type="Pfam" id="PF12951">
    <property type="entry name" value="PATR"/>
    <property type="match status" value="2"/>
</dbReference>
<dbReference type="Proteomes" id="UP000297737">
    <property type="component" value="Unassembled WGS sequence"/>
</dbReference>
<dbReference type="InterPro" id="IPR011050">
    <property type="entry name" value="Pectin_lyase_fold/virulence"/>
</dbReference>
<dbReference type="GO" id="GO:0019867">
    <property type="term" value="C:outer membrane"/>
    <property type="evidence" value="ECO:0007669"/>
    <property type="project" value="InterPro"/>
</dbReference>
<dbReference type="InterPro" id="IPR013425">
    <property type="entry name" value="Autotrns_rpt"/>
</dbReference>
<dbReference type="EMBL" id="SIHO01000006">
    <property type="protein sequence ID" value="TFT99968.1"/>
    <property type="molecule type" value="Genomic_DNA"/>
</dbReference>
<organism evidence="4 5">
    <name type="scientific">Glacieibacterium arshaanense</name>
    <dbReference type="NCBI Taxonomy" id="2511025"/>
    <lineage>
        <taxon>Bacteria</taxon>
        <taxon>Pseudomonadati</taxon>
        <taxon>Pseudomonadota</taxon>
        <taxon>Alphaproteobacteria</taxon>
        <taxon>Sphingomonadales</taxon>
        <taxon>Sphingosinicellaceae</taxon>
        <taxon>Glacieibacterium</taxon>
    </lineage>
</organism>
<evidence type="ECO:0000313" key="4">
    <source>
        <dbReference type="EMBL" id="TFT99968.1"/>
    </source>
</evidence>
<dbReference type="SUPFAM" id="SSF103515">
    <property type="entry name" value="Autotransporter"/>
    <property type="match status" value="1"/>
</dbReference>